<evidence type="ECO:0000313" key="1">
    <source>
        <dbReference type="EMBL" id="MBC1194638.1"/>
    </source>
</evidence>
<accession>A0A841UX32</accession>
<dbReference type="EMBL" id="JACEGC010000014">
    <property type="protein sequence ID" value="MBC1194638.1"/>
    <property type="molecule type" value="Genomic_DNA"/>
</dbReference>
<gene>
    <name evidence="1" type="ORF">H0901_04895</name>
</gene>
<sequence>MQSKERKKQNQENIPVHSFRTLLKDLGTICLNTVECTIKKGSDRFSKITRPISLPEKALDLLGVSLICTQ</sequence>
<dbReference type="AlphaFoldDB" id="A0A841UX32"/>
<name>A0A841UX32_MICAE</name>
<protein>
    <submittedName>
        <fullName evidence="1">Uncharacterized protein</fullName>
    </submittedName>
</protein>
<organism evidence="1 2">
    <name type="scientific">Microcystis aeruginosa BLCC-F158</name>
    <dbReference type="NCBI Taxonomy" id="2755316"/>
    <lineage>
        <taxon>Bacteria</taxon>
        <taxon>Bacillati</taxon>
        <taxon>Cyanobacteriota</taxon>
        <taxon>Cyanophyceae</taxon>
        <taxon>Oscillatoriophycideae</taxon>
        <taxon>Chroococcales</taxon>
        <taxon>Microcystaceae</taxon>
        <taxon>Microcystis</taxon>
    </lineage>
</organism>
<dbReference type="Proteomes" id="UP000525432">
    <property type="component" value="Unassembled WGS sequence"/>
</dbReference>
<evidence type="ECO:0000313" key="2">
    <source>
        <dbReference type="Proteomes" id="UP000525432"/>
    </source>
</evidence>
<proteinExistence type="predicted"/>
<comment type="caution">
    <text evidence="1">The sequence shown here is derived from an EMBL/GenBank/DDBJ whole genome shotgun (WGS) entry which is preliminary data.</text>
</comment>
<reference evidence="1 2" key="1">
    <citation type="submission" date="2020-07" db="EMBL/GenBank/DDBJ databases">
        <title>Genomes of two Microcystis aeruginosa (Cyanobacteria) strains from Florida (USA) with disparate toxicogenic potential.</title>
        <authorList>
            <person name="Lefler F.W."/>
            <person name="Barbosa M."/>
            <person name="Berthold D.E."/>
            <person name="Laughinghouse H.D. IV."/>
        </authorList>
    </citation>
    <scope>NUCLEOTIDE SEQUENCE [LARGE SCALE GENOMIC DNA]</scope>
    <source>
        <strain evidence="1 2">BLCCF158</strain>
    </source>
</reference>